<dbReference type="AlphaFoldDB" id="A0A371QAW3"/>
<accession>A0A371QAW3</accession>
<sequence>MRSQHQLEGDGDVVIRVELFALVNPLRVGGRNGWPEQNDPQAQAQAQTRAGETAVRLAVRRCPPRPWRAH</sequence>
<feature type="compositionally biased region" description="Polar residues" evidence="1">
    <location>
        <begin position="38"/>
        <end position="50"/>
    </location>
</feature>
<gene>
    <name evidence="2" type="ORF">DY245_01905</name>
</gene>
<dbReference type="Proteomes" id="UP000262477">
    <property type="component" value="Unassembled WGS sequence"/>
</dbReference>
<name>A0A371QAW3_STRIH</name>
<reference evidence="2 3" key="1">
    <citation type="submission" date="2018-08" db="EMBL/GenBank/DDBJ databases">
        <title>Streptomyces NEAU-D10 sp. nov., a novel Actinomycete isolated from soil.</title>
        <authorList>
            <person name="Jin L."/>
        </authorList>
    </citation>
    <scope>NUCLEOTIDE SEQUENCE [LARGE SCALE GENOMIC DNA]</scope>
    <source>
        <strain evidence="2 3">NEAU-D10</strain>
    </source>
</reference>
<protein>
    <submittedName>
        <fullName evidence="2">Uncharacterized protein</fullName>
    </submittedName>
</protein>
<organism evidence="2 3">
    <name type="scientific">Streptomyces inhibens</name>
    <dbReference type="NCBI Taxonomy" id="2293571"/>
    <lineage>
        <taxon>Bacteria</taxon>
        <taxon>Bacillati</taxon>
        <taxon>Actinomycetota</taxon>
        <taxon>Actinomycetes</taxon>
        <taxon>Kitasatosporales</taxon>
        <taxon>Streptomycetaceae</taxon>
        <taxon>Streptomyces</taxon>
    </lineage>
</organism>
<dbReference type="EMBL" id="QUAC01000014">
    <property type="protein sequence ID" value="REK91825.1"/>
    <property type="molecule type" value="Genomic_DNA"/>
</dbReference>
<keyword evidence="3" id="KW-1185">Reference proteome</keyword>
<evidence type="ECO:0000313" key="3">
    <source>
        <dbReference type="Proteomes" id="UP000262477"/>
    </source>
</evidence>
<evidence type="ECO:0000256" key="1">
    <source>
        <dbReference type="SAM" id="MobiDB-lite"/>
    </source>
</evidence>
<comment type="caution">
    <text evidence="2">The sequence shown here is derived from an EMBL/GenBank/DDBJ whole genome shotgun (WGS) entry which is preliminary data.</text>
</comment>
<feature type="region of interest" description="Disordered" evidence="1">
    <location>
        <begin position="30"/>
        <end position="52"/>
    </location>
</feature>
<evidence type="ECO:0000313" key="2">
    <source>
        <dbReference type="EMBL" id="REK91825.1"/>
    </source>
</evidence>
<proteinExistence type="predicted"/>